<dbReference type="PANTHER" id="PTHR30194">
    <property type="entry name" value="CROSSOVER JUNCTION ENDODEOXYRIBONUCLEASE RUVC"/>
    <property type="match status" value="1"/>
</dbReference>
<dbReference type="GO" id="GO:0009432">
    <property type="term" value="P:SOS response"/>
    <property type="evidence" value="ECO:0007669"/>
    <property type="project" value="UniProtKB-ARBA"/>
</dbReference>
<dbReference type="Proteomes" id="UP000320948">
    <property type="component" value="Unassembled WGS sequence"/>
</dbReference>
<dbReference type="GO" id="GO:0005737">
    <property type="term" value="C:cytoplasm"/>
    <property type="evidence" value="ECO:0007669"/>
    <property type="project" value="UniProtKB-SubCell"/>
</dbReference>
<name>A0A6N4R476_BLAVI</name>
<comment type="catalytic activity">
    <reaction evidence="12 13">
        <text>Endonucleolytic cleavage at a junction such as a reciprocal single-stranded crossover between two homologous DNA duplexes (Holliday junction).</text>
        <dbReference type="EC" id="3.1.21.10"/>
    </reaction>
</comment>
<keyword evidence="9 13" id="KW-0238">DNA-binding</keyword>
<dbReference type="PROSITE" id="PS01321">
    <property type="entry name" value="RUVC"/>
    <property type="match status" value="1"/>
</dbReference>
<protein>
    <recommendedName>
        <fullName evidence="13 14">Crossover junction endodeoxyribonuclease RuvC</fullName>
        <ecNumber evidence="13 14">3.1.21.10</ecNumber>
    </recommendedName>
    <alternativeName>
        <fullName evidence="13">Holliday junction nuclease RuvC</fullName>
    </alternativeName>
    <alternativeName>
        <fullName evidence="13">Holliday junction resolvase RuvC</fullName>
    </alternativeName>
</protein>
<keyword evidence="3 13" id="KW-0540">Nuclease</keyword>
<dbReference type="HAMAP" id="MF_00034">
    <property type="entry name" value="RuvC"/>
    <property type="match status" value="1"/>
</dbReference>
<feature type="binding site" evidence="13">
    <location>
        <position position="13"/>
    </location>
    <ligand>
        <name>Mg(2+)</name>
        <dbReference type="ChEBI" id="CHEBI:18420"/>
        <label>1</label>
    </ligand>
</feature>
<dbReference type="EMBL" id="VAFM01000002">
    <property type="protein sequence ID" value="TKW60553.1"/>
    <property type="molecule type" value="Genomic_DNA"/>
</dbReference>
<keyword evidence="4 13" id="KW-0479">Metal-binding</keyword>
<evidence type="ECO:0000256" key="9">
    <source>
        <dbReference type="ARBA" id="ARBA00023125"/>
    </source>
</evidence>
<proteinExistence type="inferred from homology"/>
<keyword evidence="5 13" id="KW-0255">Endonuclease</keyword>
<accession>A0A6N4R476</accession>
<reference evidence="15 16" key="1">
    <citation type="journal article" date="2017" name="Nat. Commun.">
        <title>In situ click chemistry generation of cyclooxygenase-2 inhibitors.</title>
        <authorList>
            <person name="Bhardwaj A."/>
            <person name="Kaur J."/>
            <person name="Wuest M."/>
            <person name="Wuest F."/>
        </authorList>
    </citation>
    <scope>NUCLEOTIDE SEQUENCE [LARGE SCALE GENOMIC DNA]</scope>
    <source>
        <strain evidence="15">S2_018_000_R2_106</strain>
    </source>
</reference>
<dbReference type="SUPFAM" id="SSF53098">
    <property type="entry name" value="Ribonuclease H-like"/>
    <property type="match status" value="1"/>
</dbReference>
<keyword evidence="11 13" id="KW-0234">DNA repair</keyword>
<evidence type="ECO:0000313" key="16">
    <source>
        <dbReference type="Proteomes" id="UP000320948"/>
    </source>
</evidence>
<evidence type="ECO:0000256" key="1">
    <source>
        <dbReference type="ARBA" id="ARBA00009518"/>
    </source>
</evidence>
<comment type="caution">
    <text evidence="15">The sequence shown here is derived from an EMBL/GenBank/DDBJ whole genome shotgun (WGS) entry which is preliminary data.</text>
</comment>
<evidence type="ECO:0000256" key="10">
    <source>
        <dbReference type="ARBA" id="ARBA00023172"/>
    </source>
</evidence>
<dbReference type="PRINTS" id="PR00696">
    <property type="entry name" value="RSOLVASERUVC"/>
</dbReference>
<dbReference type="GO" id="GO:0006310">
    <property type="term" value="P:DNA recombination"/>
    <property type="evidence" value="ECO:0007669"/>
    <property type="project" value="UniProtKB-UniRule"/>
</dbReference>
<dbReference type="AlphaFoldDB" id="A0A6N4R476"/>
<evidence type="ECO:0000256" key="2">
    <source>
        <dbReference type="ARBA" id="ARBA00022490"/>
    </source>
</evidence>
<comment type="subcellular location">
    <subcellularLocation>
        <location evidence="13">Cytoplasm</location>
    </subcellularLocation>
</comment>
<dbReference type="InterPro" id="IPR020563">
    <property type="entry name" value="X-over_junc_endoDNase_Mg_BS"/>
</dbReference>
<feature type="binding site" evidence="13">
    <location>
        <position position="73"/>
    </location>
    <ligand>
        <name>Mg(2+)</name>
        <dbReference type="ChEBI" id="CHEBI:18420"/>
        <label>2</label>
    </ligand>
</feature>
<dbReference type="GO" id="GO:0003677">
    <property type="term" value="F:DNA binding"/>
    <property type="evidence" value="ECO:0007669"/>
    <property type="project" value="UniProtKB-KW"/>
</dbReference>
<evidence type="ECO:0000256" key="5">
    <source>
        <dbReference type="ARBA" id="ARBA00022759"/>
    </source>
</evidence>
<dbReference type="GO" id="GO:0000287">
    <property type="term" value="F:magnesium ion binding"/>
    <property type="evidence" value="ECO:0007669"/>
    <property type="project" value="UniProtKB-UniRule"/>
</dbReference>
<evidence type="ECO:0000313" key="15">
    <source>
        <dbReference type="EMBL" id="TKW60553.1"/>
    </source>
</evidence>
<dbReference type="EC" id="3.1.21.10" evidence="13 14"/>
<evidence type="ECO:0000256" key="7">
    <source>
        <dbReference type="ARBA" id="ARBA00022801"/>
    </source>
</evidence>
<comment type="similarity">
    <text evidence="1 13">Belongs to the RuvC family.</text>
</comment>
<sequence>MSGVGRTVILGLDPGLEHTGYGVIAVEGNRHTFLAAGRVTTKASDPLPHRLAQLAAGIGEVIKQYSPAEAAVEEVFVNVNPRSSLKLGQARGVSLLVPSQHGLPVHEYAARLVKQSVVGKGGAEKTQVAHMVGVLLPGCGKLPADATDALAVALTHAHHRTFARVLAK</sequence>
<organism evidence="15 16">
    <name type="scientific">Blastochloris viridis</name>
    <name type="common">Rhodopseudomonas viridis</name>
    <dbReference type="NCBI Taxonomy" id="1079"/>
    <lineage>
        <taxon>Bacteria</taxon>
        <taxon>Pseudomonadati</taxon>
        <taxon>Pseudomonadota</taxon>
        <taxon>Alphaproteobacteria</taxon>
        <taxon>Hyphomicrobiales</taxon>
        <taxon>Blastochloridaceae</taxon>
        <taxon>Blastochloris</taxon>
    </lineage>
</organism>
<dbReference type="Pfam" id="PF02075">
    <property type="entry name" value="RuvC"/>
    <property type="match status" value="1"/>
</dbReference>
<feature type="active site" evidence="13">
    <location>
        <position position="145"/>
    </location>
</feature>
<keyword evidence="10 13" id="KW-0233">DNA recombination</keyword>
<evidence type="ECO:0000256" key="8">
    <source>
        <dbReference type="ARBA" id="ARBA00022842"/>
    </source>
</evidence>
<dbReference type="Gene3D" id="3.30.420.10">
    <property type="entry name" value="Ribonuclease H-like superfamily/Ribonuclease H"/>
    <property type="match status" value="1"/>
</dbReference>
<dbReference type="InterPro" id="IPR036397">
    <property type="entry name" value="RNaseH_sf"/>
</dbReference>
<evidence type="ECO:0000256" key="11">
    <source>
        <dbReference type="ARBA" id="ARBA00023204"/>
    </source>
</evidence>
<dbReference type="GO" id="GO:0048476">
    <property type="term" value="C:Holliday junction resolvase complex"/>
    <property type="evidence" value="ECO:0007669"/>
    <property type="project" value="UniProtKB-UniRule"/>
</dbReference>
<dbReference type="GO" id="GO:0008821">
    <property type="term" value="F:crossover junction DNA endonuclease activity"/>
    <property type="evidence" value="ECO:0007669"/>
    <property type="project" value="UniProtKB-UniRule"/>
</dbReference>
<feature type="active site" evidence="13">
    <location>
        <position position="73"/>
    </location>
</feature>
<keyword evidence="2 13" id="KW-0963">Cytoplasm</keyword>
<keyword evidence="7 13" id="KW-0378">Hydrolase</keyword>
<feature type="binding site" evidence="13">
    <location>
        <position position="145"/>
    </location>
    <ligand>
        <name>Mg(2+)</name>
        <dbReference type="ChEBI" id="CHEBI:18420"/>
        <label>1</label>
    </ligand>
</feature>
<keyword evidence="6 13" id="KW-0227">DNA damage</keyword>
<dbReference type="CDD" id="cd16962">
    <property type="entry name" value="RuvC"/>
    <property type="match status" value="1"/>
</dbReference>
<gene>
    <name evidence="13 15" type="primary">ruvC</name>
    <name evidence="15" type="ORF">DI628_06525</name>
</gene>
<comment type="subunit">
    <text evidence="13">Homodimer which binds Holliday junction (HJ) DNA. The HJ becomes 2-fold symmetrical on binding to RuvC with unstacked arms; it has a different conformation from HJ DNA in complex with RuvA. In the full resolvosome a probable DNA-RuvA(4)-RuvB(12)-RuvC(2) complex forms which resolves the HJ.</text>
</comment>
<comment type="function">
    <text evidence="13">The RuvA-RuvB-RuvC complex processes Holliday junction (HJ) DNA during genetic recombination and DNA repair. Endonuclease that resolves HJ intermediates. Cleaves cruciform DNA by making single-stranded nicks across the HJ at symmetrical positions within the homologous arms, yielding a 5'-phosphate and a 3'-hydroxyl group; requires a central core of homology in the junction. The consensus cleavage sequence is 5'-(A/T)TT(C/G)-3'. Cleavage occurs on the 3'-side of the TT dinucleotide at the point of strand exchange. HJ branch migration catalyzed by RuvA-RuvB allows RuvC to scan DNA until it finds its consensus sequence, where it cleaves and resolves the cruciform DNA.</text>
</comment>
<comment type="cofactor">
    <cofactor evidence="13">
        <name>Mg(2+)</name>
        <dbReference type="ChEBI" id="CHEBI:18420"/>
    </cofactor>
    <text evidence="13">Binds 2 Mg(2+) ion per subunit.</text>
</comment>
<keyword evidence="8 13" id="KW-0460">Magnesium</keyword>
<evidence type="ECO:0000256" key="3">
    <source>
        <dbReference type="ARBA" id="ARBA00022722"/>
    </source>
</evidence>
<evidence type="ECO:0000256" key="13">
    <source>
        <dbReference type="HAMAP-Rule" id="MF_00034"/>
    </source>
</evidence>
<dbReference type="InterPro" id="IPR002176">
    <property type="entry name" value="X-over_junc_endoDNase_RuvC"/>
</dbReference>
<dbReference type="NCBIfam" id="TIGR00228">
    <property type="entry name" value="ruvC"/>
    <property type="match status" value="1"/>
</dbReference>
<evidence type="ECO:0000256" key="12">
    <source>
        <dbReference type="ARBA" id="ARBA00029354"/>
    </source>
</evidence>
<evidence type="ECO:0000256" key="6">
    <source>
        <dbReference type="ARBA" id="ARBA00022763"/>
    </source>
</evidence>
<feature type="active site" evidence="13">
    <location>
        <position position="13"/>
    </location>
</feature>
<evidence type="ECO:0000256" key="14">
    <source>
        <dbReference type="NCBIfam" id="TIGR00228"/>
    </source>
</evidence>
<dbReference type="GO" id="GO:0006281">
    <property type="term" value="P:DNA repair"/>
    <property type="evidence" value="ECO:0007669"/>
    <property type="project" value="UniProtKB-UniRule"/>
</dbReference>
<dbReference type="FunFam" id="3.30.420.10:FF:000002">
    <property type="entry name" value="Crossover junction endodeoxyribonuclease RuvC"/>
    <property type="match status" value="1"/>
</dbReference>
<evidence type="ECO:0000256" key="4">
    <source>
        <dbReference type="ARBA" id="ARBA00022723"/>
    </source>
</evidence>
<dbReference type="PANTHER" id="PTHR30194:SF3">
    <property type="entry name" value="CROSSOVER JUNCTION ENDODEOXYRIBONUCLEASE RUVC"/>
    <property type="match status" value="1"/>
</dbReference>
<dbReference type="InterPro" id="IPR012337">
    <property type="entry name" value="RNaseH-like_sf"/>
</dbReference>